<dbReference type="Gene3D" id="3.40.50.150">
    <property type="entry name" value="Vaccinia Virus protein VP39"/>
    <property type="match status" value="1"/>
</dbReference>
<dbReference type="InterPro" id="IPR029063">
    <property type="entry name" value="SAM-dependent_MTases_sf"/>
</dbReference>
<dbReference type="OrthoDB" id="9805585at2"/>
<accession>A0A2K8QJJ4</accession>
<sequence length="192" mass="21668">MIQNRQNTALSRAQLKNYFSYVRQFIAAPRSVGSVIPSSATLCRAMMNQVDWCTNLSIAELGAANGVLTKGILERMRADAVLDAYEINPGFVNQLQKIGDKRLNVVAASAETLINRYDIVFSCLPLLSMPTRITVRILNQIRKCMAPHSTFVQFQYSPLSEKLLSHYFNWQRIVVVKNVPPALVYVCTLREE</sequence>
<dbReference type="GO" id="GO:0032259">
    <property type="term" value="P:methylation"/>
    <property type="evidence" value="ECO:0007669"/>
    <property type="project" value="UniProtKB-KW"/>
</dbReference>
<keyword evidence="1" id="KW-0489">Methyltransferase</keyword>
<protein>
    <submittedName>
        <fullName evidence="1">Methyltransferase</fullName>
    </submittedName>
</protein>
<proteinExistence type="predicted"/>
<dbReference type="GeneID" id="66563488"/>
<dbReference type="Proteomes" id="UP000231901">
    <property type="component" value="Chromosome"/>
</dbReference>
<dbReference type="RefSeq" id="WP_038917862.1">
    <property type="nucleotide sequence ID" value="NZ_BMJF01000003.1"/>
</dbReference>
<name>A0A2K8QJJ4_9GAMM</name>
<dbReference type="GO" id="GO:0008168">
    <property type="term" value="F:methyltransferase activity"/>
    <property type="evidence" value="ECO:0007669"/>
    <property type="project" value="UniProtKB-KW"/>
</dbReference>
<dbReference type="KEGG" id="dfn:CVE23_03920"/>
<organism evidence="1 2">
    <name type="scientific">Dickeya fangzhongdai</name>
    <dbReference type="NCBI Taxonomy" id="1778540"/>
    <lineage>
        <taxon>Bacteria</taxon>
        <taxon>Pseudomonadati</taxon>
        <taxon>Pseudomonadota</taxon>
        <taxon>Gammaproteobacteria</taxon>
        <taxon>Enterobacterales</taxon>
        <taxon>Pectobacteriaceae</taxon>
        <taxon>Dickeya</taxon>
    </lineage>
</organism>
<gene>
    <name evidence="1" type="ORF">CVE23_03920</name>
</gene>
<evidence type="ECO:0000313" key="2">
    <source>
        <dbReference type="Proteomes" id="UP000231901"/>
    </source>
</evidence>
<reference evidence="2" key="1">
    <citation type="journal article" date="2018" name="Genome Announc.">
        <title>Complete genome sequence of a Dickeya fangzhongdai type strain causing bleeding canker of pear tree trunks.</title>
        <authorList>
            <person name="Zhao Y."/>
            <person name="Tian Y."/>
            <person name="Li X."/>
            <person name="Hu B."/>
        </authorList>
    </citation>
    <scope>NUCLEOTIDE SEQUENCE [LARGE SCALE GENOMIC DNA]</scope>
    <source>
        <strain evidence="2">DSM 101947</strain>
    </source>
</reference>
<keyword evidence="2" id="KW-1185">Reference proteome</keyword>
<dbReference type="EMBL" id="CP025003">
    <property type="protein sequence ID" value="ATZ93198.1"/>
    <property type="molecule type" value="Genomic_DNA"/>
</dbReference>
<dbReference type="SUPFAM" id="SSF53335">
    <property type="entry name" value="S-adenosyl-L-methionine-dependent methyltransferases"/>
    <property type="match status" value="1"/>
</dbReference>
<dbReference type="AlphaFoldDB" id="A0A2K8QJJ4"/>
<evidence type="ECO:0000313" key="1">
    <source>
        <dbReference type="EMBL" id="ATZ93198.1"/>
    </source>
</evidence>
<keyword evidence="1" id="KW-0808">Transferase</keyword>